<dbReference type="Proteomes" id="UP000297245">
    <property type="component" value="Unassembled WGS sequence"/>
</dbReference>
<evidence type="ECO:0000313" key="1">
    <source>
        <dbReference type="EMBL" id="THU77742.1"/>
    </source>
</evidence>
<sequence>MSDDDSEVNDDEGDKVLEHDQEYYIMMKTPELTLQYMEEHGPWLKFPSYPSPECGHRPPAFGFNSFRWDELIDYALREELNLILCLLAKISIYVDHCNPWERFVYHLKASMWT</sequence>
<evidence type="ECO:0000313" key="2">
    <source>
        <dbReference type="Proteomes" id="UP000297245"/>
    </source>
</evidence>
<keyword evidence="2" id="KW-1185">Reference proteome</keyword>
<reference evidence="1 2" key="1">
    <citation type="journal article" date="2019" name="Nat. Ecol. Evol.">
        <title>Megaphylogeny resolves global patterns of mushroom evolution.</title>
        <authorList>
            <person name="Varga T."/>
            <person name="Krizsan K."/>
            <person name="Foldi C."/>
            <person name="Dima B."/>
            <person name="Sanchez-Garcia M."/>
            <person name="Sanchez-Ramirez S."/>
            <person name="Szollosi G.J."/>
            <person name="Szarkandi J.G."/>
            <person name="Papp V."/>
            <person name="Albert L."/>
            <person name="Andreopoulos W."/>
            <person name="Angelini C."/>
            <person name="Antonin V."/>
            <person name="Barry K.W."/>
            <person name="Bougher N.L."/>
            <person name="Buchanan P."/>
            <person name="Buyck B."/>
            <person name="Bense V."/>
            <person name="Catcheside P."/>
            <person name="Chovatia M."/>
            <person name="Cooper J."/>
            <person name="Damon W."/>
            <person name="Desjardin D."/>
            <person name="Finy P."/>
            <person name="Geml J."/>
            <person name="Haridas S."/>
            <person name="Hughes K."/>
            <person name="Justo A."/>
            <person name="Karasinski D."/>
            <person name="Kautmanova I."/>
            <person name="Kiss B."/>
            <person name="Kocsube S."/>
            <person name="Kotiranta H."/>
            <person name="LaButti K.M."/>
            <person name="Lechner B.E."/>
            <person name="Liimatainen K."/>
            <person name="Lipzen A."/>
            <person name="Lukacs Z."/>
            <person name="Mihaltcheva S."/>
            <person name="Morgado L.N."/>
            <person name="Niskanen T."/>
            <person name="Noordeloos M.E."/>
            <person name="Ohm R.A."/>
            <person name="Ortiz-Santana B."/>
            <person name="Ovrebo C."/>
            <person name="Racz N."/>
            <person name="Riley R."/>
            <person name="Savchenko A."/>
            <person name="Shiryaev A."/>
            <person name="Soop K."/>
            <person name="Spirin V."/>
            <person name="Szebenyi C."/>
            <person name="Tomsovsky M."/>
            <person name="Tulloss R.E."/>
            <person name="Uehling J."/>
            <person name="Grigoriev I.V."/>
            <person name="Vagvolgyi C."/>
            <person name="Papp T."/>
            <person name="Martin F.M."/>
            <person name="Miettinen O."/>
            <person name="Hibbett D.S."/>
            <person name="Nagy L.G."/>
        </authorList>
    </citation>
    <scope>NUCLEOTIDE SEQUENCE [LARGE SCALE GENOMIC DNA]</scope>
    <source>
        <strain evidence="1 2">CBS 962.96</strain>
    </source>
</reference>
<proteinExistence type="predicted"/>
<dbReference type="EMBL" id="ML180351">
    <property type="protein sequence ID" value="THU77742.1"/>
    <property type="molecule type" value="Genomic_DNA"/>
</dbReference>
<name>A0A4S8KPY1_DENBC</name>
<accession>A0A4S8KPY1</accession>
<gene>
    <name evidence="1" type="ORF">K435DRAFT_812183</name>
</gene>
<organism evidence="1 2">
    <name type="scientific">Dendrothele bispora (strain CBS 962.96)</name>
    <dbReference type="NCBI Taxonomy" id="1314807"/>
    <lineage>
        <taxon>Eukaryota</taxon>
        <taxon>Fungi</taxon>
        <taxon>Dikarya</taxon>
        <taxon>Basidiomycota</taxon>
        <taxon>Agaricomycotina</taxon>
        <taxon>Agaricomycetes</taxon>
        <taxon>Agaricomycetidae</taxon>
        <taxon>Agaricales</taxon>
        <taxon>Agaricales incertae sedis</taxon>
        <taxon>Dendrothele</taxon>
    </lineage>
</organism>
<protein>
    <submittedName>
        <fullName evidence="1">Uncharacterized protein</fullName>
    </submittedName>
</protein>
<dbReference type="AlphaFoldDB" id="A0A4S8KPY1"/>